<organism evidence="2 3">
    <name type="scientific">Actinomadura rubteroloni</name>
    <dbReference type="NCBI Taxonomy" id="1926885"/>
    <lineage>
        <taxon>Bacteria</taxon>
        <taxon>Bacillati</taxon>
        <taxon>Actinomycetota</taxon>
        <taxon>Actinomycetes</taxon>
        <taxon>Streptosporangiales</taxon>
        <taxon>Thermomonosporaceae</taxon>
        <taxon>Actinomadura</taxon>
    </lineage>
</organism>
<protein>
    <recommendedName>
        <fullName evidence="1">DUF397 domain-containing protein</fullName>
    </recommendedName>
</protein>
<dbReference type="Pfam" id="PF04149">
    <property type="entry name" value="DUF397"/>
    <property type="match status" value="1"/>
</dbReference>
<dbReference type="AlphaFoldDB" id="A0A2P4UHY4"/>
<feature type="domain" description="DUF397" evidence="1">
    <location>
        <begin position="31"/>
        <end position="71"/>
    </location>
</feature>
<reference evidence="2 3" key="1">
    <citation type="journal article" date="2017" name="Chemistry">
        <title>Isolation, Biosynthesis and Chemical Modifications of Rubterolones A-F: Rare Tropolone Alkaloids from Actinomadura sp. 5-2.</title>
        <authorList>
            <person name="Guo H."/>
            <person name="Benndorf R."/>
            <person name="Leichnitz D."/>
            <person name="Klassen J.L."/>
            <person name="Vollmers J."/>
            <person name="Gorls H."/>
            <person name="Steinacker M."/>
            <person name="Weigel C."/>
            <person name="Dahse H.M."/>
            <person name="Kaster A.K."/>
            <person name="de Beer Z.W."/>
            <person name="Poulsen M."/>
            <person name="Beemelmanns C."/>
        </authorList>
    </citation>
    <scope>NUCLEOTIDE SEQUENCE [LARGE SCALE GENOMIC DNA]</scope>
    <source>
        <strain evidence="2 3">5-2</strain>
    </source>
</reference>
<comment type="caution">
    <text evidence="2">The sequence shown here is derived from an EMBL/GenBank/DDBJ whole genome shotgun (WGS) entry which is preliminary data.</text>
</comment>
<gene>
    <name evidence="2" type="ORF">BTM25_33080</name>
</gene>
<dbReference type="InterPro" id="IPR007278">
    <property type="entry name" value="DUF397"/>
</dbReference>
<proteinExistence type="predicted"/>
<dbReference type="Proteomes" id="UP000242367">
    <property type="component" value="Unassembled WGS sequence"/>
</dbReference>
<accession>A0A2P4UHY4</accession>
<keyword evidence="3" id="KW-1185">Reference proteome</keyword>
<evidence type="ECO:0000259" key="1">
    <source>
        <dbReference type="Pfam" id="PF04149"/>
    </source>
</evidence>
<evidence type="ECO:0000313" key="3">
    <source>
        <dbReference type="Proteomes" id="UP000242367"/>
    </source>
</evidence>
<dbReference type="RefSeq" id="WP_103563777.1">
    <property type="nucleotide sequence ID" value="NZ_MTBP01000002.1"/>
</dbReference>
<name>A0A2P4UHY4_9ACTN</name>
<dbReference type="EMBL" id="MTBP01000002">
    <property type="protein sequence ID" value="POM24674.1"/>
    <property type="molecule type" value="Genomic_DNA"/>
</dbReference>
<evidence type="ECO:0000313" key="2">
    <source>
        <dbReference type="EMBL" id="POM24674.1"/>
    </source>
</evidence>
<sequence length="71" mass="7563">MRNGDLYTLDISGATWTKPCGGNVGDPDAPESCMEFATLPDGAIAIRDSKRPDLTPMRFSADELTAFLGAI</sequence>